<protein>
    <submittedName>
        <fullName evidence="1">Uncharacterized protein</fullName>
    </submittedName>
</protein>
<comment type="caution">
    <text evidence="1">The sequence shown here is derived from an EMBL/GenBank/DDBJ whole genome shotgun (WGS) entry which is preliminary data.</text>
</comment>
<dbReference type="OrthoDB" id="1166699at2759"/>
<dbReference type="STRING" id="2094558.A0A314XSV7"/>
<organism evidence="1 2">
    <name type="scientific">Prunus yedoensis var. nudiflora</name>
    <dbReference type="NCBI Taxonomy" id="2094558"/>
    <lineage>
        <taxon>Eukaryota</taxon>
        <taxon>Viridiplantae</taxon>
        <taxon>Streptophyta</taxon>
        <taxon>Embryophyta</taxon>
        <taxon>Tracheophyta</taxon>
        <taxon>Spermatophyta</taxon>
        <taxon>Magnoliopsida</taxon>
        <taxon>eudicotyledons</taxon>
        <taxon>Gunneridae</taxon>
        <taxon>Pentapetalae</taxon>
        <taxon>rosids</taxon>
        <taxon>fabids</taxon>
        <taxon>Rosales</taxon>
        <taxon>Rosaceae</taxon>
        <taxon>Amygdaloideae</taxon>
        <taxon>Amygdaleae</taxon>
        <taxon>Prunus</taxon>
    </lineage>
</organism>
<name>A0A314XSV7_PRUYE</name>
<proteinExistence type="predicted"/>
<evidence type="ECO:0000313" key="2">
    <source>
        <dbReference type="Proteomes" id="UP000250321"/>
    </source>
</evidence>
<sequence>MLMRISRLDAKVVEGAQSATAFYKLVTEVNVDFTVWRNYGHRKEEELEVKKCGICVFYGKDAEMIKQRALYAQDF</sequence>
<keyword evidence="2" id="KW-1185">Reference proteome</keyword>
<accession>A0A314XSV7</accession>
<reference evidence="1 2" key="1">
    <citation type="submission" date="2018-02" db="EMBL/GenBank/DDBJ databases">
        <title>Draft genome of wild Prunus yedoensis var. nudiflora.</title>
        <authorList>
            <person name="Baek S."/>
            <person name="Kim J.-H."/>
            <person name="Choi K."/>
            <person name="Kim G.-B."/>
            <person name="Cho A."/>
            <person name="Jang H."/>
            <person name="Shin C.-H."/>
            <person name="Yu H.-J."/>
            <person name="Mun J.-H."/>
        </authorList>
    </citation>
    <scope>NUCLEOTIDE SEQUENCE [LARGE SCALE GENOMIC DNA]</scope>
    <source>
        <strain evidence="2">cv. Jeju island</strain>
        <tissue evidence="1">Leaf</tissue>
    </source>
</reference>
<dbReference type="AlphaFoldDB" id="A0A314XSV7"/>
<dbReference type="Proteomes" id="UP000250321">
    <property type="component" value="Unassembled WGS sequence"/>
</dbReference>
<gene>
    <name evidence="1" type="ORF">Pyn_04523</name>
</gene>
<evidence type="ECO:0000313" key="1">
    <source>
        <dbReference type="EMBL" id="PQP95666.1"/>
    </source>
</evidence>
<dbReference type="EMBL" id="PJQY01002207">
    <property type="protein sequence ID" value="PQP95666.1"/>
    <property type="molecule type" value="Genomic_DNA"/>
</dbReference>